<evidence type="ECO:0000256" key="3">
    <source>
        <dbReference type="ARBA" id="ARBA00022448"/>
    </source>
</evidence>
<dbReference type="InterPro" id="IPR003593">
    <property type="entry name" value="AAA+_ATPase"/>
</dbReference>
<dbReference type="PANTHER" id="PTHR43297:SF2">
    <property type="entry name" value="DIPEPTIDE TRANSPORT ATP-BINDING PROTEIN DPPD"/>
    <property type="match status" value="1"/>
</dbReference>
<dbReference type="Pfam" id="PF08352">
    <property type="entry name" value="oligo_HPY"/>
    <property type="match status" value="1"/>
</dbReference>
<keyword evidence="3" id="KW-0813">Transport</keyword>
<evidence type="ECO:0000259" key="8">
    <source>
        <dbReference type="PROSITE" id="PS50893"/>
    </source>
</evidence>
<dbReference type="FunFam" id="3.40.50.300:FF:000016">
    <property type="entry name" value="Oligopeptide ABC transporter ATP-binding component"/>
    <property type="match status" value="1"/>
</dbReference>
<comment type="caution">
    <text evidence="9">The sequence shown here is derived from an EMBL/GenBank/DDBJ whole genome shotgun (WGS) entry which is preliminary data.</text>
</comment>
<dbReference type="GO" id="GO:0005886">
    <property type="term" value="C:plasma membrane"/>
    <property type="evidence" value="ECO:0007669"/>
    <property type="project" value="UniProtKB-SubCell"/>
</dbReference>
<dbReference type="SMART" id="SM00382">
    <property type="entry name" value="AAA"/>
    <property type="match status" value="1"/>
</dbReference>
<protein>
    <submittedName>
        <fullName evidence="9">Oligopeptide transport ATP-binding protein OppD</fullName>
    </submittedName>
</protein>
<reference evidence="9" key="1">
    <citation type="submission" date="2022-03" db="EMBL/GenBank/DDBJ databases">
        <title>Draft Genome Sequence of Firmicute Strain S0AB, a Heterotrophic Iron/Sulfur-Oxidizing Extreme Acidophile.</title>
        <authorList>
            <person name="Vergara E."/>
            <person name="Pakostova E."/>
            <person name="Johnson D.B."/>
            <person name="Holmes D.S."/>
        </authorList>
    </citation>
    <scope>NUCLEOTIDE SEQUENCE</scope>
    <source>
        <strain evidence="9">S0AB</strain>
    </source>
</reference>
<dbReference type="CDD" id="cd03257">
    <property type="entry name" value="ABC_NikE_OppD_transporters"/>
    <property type="match status" value="1"/>
</dbReference>
<sequence>MSHVLDVDSLTVEFNINKQFYPAVRDISFYIDPGETLGLVGESGCGKSVTSLAILQLLTKSAKINGRVLYDGKDLLSLQPEQMRKVRGSEISMIFQEPMTSLNPVYSVGAQIAEILLLHKKISRKEAYQLALELLQKVGIPRPNEVLKDYPHQLSGGMRQRIMIAIAMACTPKLLIADEPTTALDVTIQAQILELMKEISTDFNTSILLITHDLGVVAETCARVAVMYAGRIVEQGKVEDIFFNPQHPYTKGLLNAIPKIDADTKRRLEPINGNVPSLTRMPAGCSFAPRCPMVMEKCRTESPDLFAVEDGHHSRCWLNDSKEERP</sequence>
<keyword evidence="4" id="KW-1003">Cell membrane</keyword>
<organism evidence="9 10">
    <name type="scientific">Sulfoacidibacillus ferrooxidans</name>
    <dbReference type="NCBI Taxonomy" id="2005001"/>
    <lineage>
        <taxon>Bacteria</taxon>
        <taxon>Bacillati</taxon>
        <taxon>Bacillota</taxon>
        <taxon>Bacilli</taxon>
        <taxon>Bacillales</taxon>
        <taxon>Alicyclobacillaceae</taxon>
        <taxon>Sulfoacidibacillus</taxon>
    </lineage>
</organism>
<dbReference type="GO" id="GO:0015833">
    <property type="term" value="P:peptide transport"/>
    <property type="evidence" value="ECO:0007669"/>
    <property type="project" value="InterPro"/>
</dbReference>
<keyword evidence="6 9" id="KW-0067">ATP-binding</keyword>
<evidence type="ECO:0000256" key="1">
    <source>
        <dbReference type="ARBA" id="ARBA00004202"/>
    </source>
</evidence>
<dbReference type="EMBL" id="JALBUF010000005">
    <property type="protein sequence ID" value="MCI0183493.1"/>
    <property type="molecule type" value="Genomic_DNA"/>
</dbReference>
<dbReference type="InterPro" id="IPR050388">
    <property type="entry name" value="ABC_Ni/Peptide_Import"/>
</dbReference>
<dbReference type="SUPFAM" id="SSF52540">
    <property type="entry name" value="P-loop containing nucleoside triphosphate hydrolases"/>
    <property type="match status" value="1"/>
</dbReference>
<comment type="subcellular location">
    <subcellularLocation>
        <location evidence="1">Cell membrane</location>
        <topology evidence="1">Peripheral membrane protein</topology>
    </subcellularLocation>
</comment>
<dbReference type="GO" id="GO:0005524">
    <property type="term" value="F:ATP binding"/>
    <property type="evidence" value="ECO:0007669"/>
    <property type="project" value="UniProtKB-KW"/>
</dbReference>
<dbReference type="AlphaFoldDB" id="A0A9X1VBC0"/>
<evidence type="ECO:0000313" key="10">
    <source>
        <dbReference type="Proteomes" id="UP001139263"/>
    </source>
</evidence>
<dbReference type="InterPro" id="IPR013563">
    <property type="entry name" value="Oligopep_ABC_C"/>
</dbReference>
<evidence type="ECO:0000256" key="5">
    <source>
        <dbReference type="ARBA" id="ARBA00022741"/>
    </source>
</evidence>
<dbReference type="InterPro" id="IPR017871">
    <property type="entry name" value="ABC_transporter-like_CS"/>
</dbReference>
<keyword evidence="10" id="KW-1185">Reference proteome</keyword>
<evidence type="ECO:0000313" key="9">
    <source>
        <dbReference type="EMBL" id="MCI0183493.1"/>
    </source>
</evidence>
<accession>A0A9X1VBC0</accession>
<comment type="similarity">
    <text evidence="2">Belongs to the ABC transporter superfamily.</text>
</comment>
<keyword evidence="5" id="KW-0547">Nucleotide-binding</keyword>
<dbReference type="Proteomes" id="UP001139263">
    <property type="component" value="Unassembled WGS sequence"/>
</dbReference>
<dbReference type="Pfam" id="PF00005">
    <property type="entry name" value="ABC_tran"/>
    <property type="match status" value="1"/>
</dbReference>
<gene>
    <name evidence="9" type="primary">oppD_4</name>
    <name evidence="9" type="ORF">MM817_01776</name>
</gene>
<evidence type="ECO:0000256" key="6">
    <source>
        <dbReference type="ARBA" id="ARBA00022840"/>
    </source>
</evidence>
<dbReference type="GO" id="GO:0016887">
    <property type="term" value="F:ATP hydrolysis activity"/>
    <property type="evidence" value="ECO:0007669"/>
    <property type="project" value="InterPro"/>
</dbReference>
<dbReference type="PROSITE" id="PS00211">
    <property type="entry name" value="ABC_TRANSPORTER_1"/>
    <property type="match status" value="1"/>
</dbReference>
<dbReference type="RefSeq" id="WP_272879867.1">
    <property type="nucleotide sequence ID" value="NZ_JALBUF010000005.1"/>
</dbReference>
<dbReference type="PROSITE" id="PS50893">
    <property type="entry name" value="ABC_TRANSPORTER_2"/>
    <property type="match status" value="1"/>
</dbReference>
<dbReference type="PANTHER" id="PTHR43297">
    <property type="entry name" value="OLIGOPEPTIDE TRANSPORT ATP-BINDING PROTEIN APPD"/>
    <property type="match status" value="1"/>
</dbReference>
<evidence type="ECO:0000256" key="2">
    <source>
        <dbReference type="ARBA" id="ARBA00005417"/>
    </source>
</evidence>
<dbReference type="InterPro" id="IPR027417">
    <property type="entry name" value="P-loop_NTPase"/>
</dbReference>
<evidence type="ECO:0000256" key="4">
    <source>
        <dbReference type="ARBA" id="ARBA00022475"/>
    </source>
</evidence>
<keyword evidence="7" id="KW-0472">Membrane</keyword>
<proteinExistence type="inferred from homology"/>
<feature type="domain" description="ABC transporter" evidence="8">
    <location>
        <begin position="5"/>
        <end position="254"/>
    </location>
</feature>
<evidence type="ECO:0000256" key="7">
    <source>
        <dbReference type="ARBA" id="ARBA00023136"/>
    </source>
</evidence>
<name>A0A9X1VBC0_9BACL</name>
<dbReference type="NCBIfam" id="TIGR01727">
    <property type="entry name" value="oligo_HPY"/>
    <property type="match status" value="1"/>
</dbReference>
<dbReference type="Gene3D" id="3.40.50.300">
    <property type="entry name" value="P-loop containing nucleotide triphosphate hydrolases"/>
    <property type="match status" value="1"/>
</dbReference>
<dbReference type="InterPro" id="IPR003439">
    <property type="entry name" value="ABC_transporter-like_ATP-bd"/>
</dbReference>